<evidence type="ECO:0000313" key="2">
    <source>
        <dbReference type="EMBL" id="EMD33004.1"/>
    </source>
</evidence>
<organism evidence="2 3">
    <name type="scientific">Ceriporiopsis subvermispora (strain B)</name>
    <name type="common">White-rot fungus</name>
    <name type="synonym">Gelatoporia subvermispora</name>
    <dbReference type="NCBI Taxonomy" id="914234"/>
    <lineage>
        <taxon>Eukaryota</taxon>
        <taxon>Fungi</taxon>
        <taxon>Dikarya</taxon>
        <taxon>Basidiomycota</taxon>
        <taxon>Agaricomycotina</taxon>
        <taxon>Agaricomycetes</taxon>
        <taxon>Polyporales</taxon>
        <taxon>Gelatoporiaceae</taxon>
        <taxon>Gelatoporia</taxon>
    </lineage>
</organism>
<dbReference type="AlphaFoldDB" id="M2PBP9"/>
<dbReference type="EMBL" id="KB445808">
    <property type="protein sequence ID" value="EMD33004.1"/>
    <property type="molecule type" value="Genomic_DNA"/>
</dbReference>
<name>M2PBP9_CERS8</name>
<reference evidence="2 3" key="1">
    <citation type="journal article" date="2012" name="Proc. Natl. Acad. Sci. U.S.A.">
        <title>Comparative genomics of Ceriporiopsis subvermispora and Phanerochaete chrysosporium provide insight into selective ligninolysis.</title>
        <authorList>
            <person name="Fernandez-Fueyo E."/>
            <person name="Ruiz-Duenas F.J."/>
            <person name="Ferreira P."/>
            <person name="Floudas D."/>
            <person name="Hibbett D.S."/>
            <person name="Canessa P."/>
            <person name="Larrondo L.F."/>
            <person name="James T.Y."/>
            <person name="Seelenfreund D."/>
            <person name="Lobos S."/>
            <person name="Polanco R."/>
            <person name="Tello M."/>
            <person name="Honda Y."/>
            <person name="Watanabe T."/>
            <person name="Watanabe T."/>
            <person name="Ryu J.S."/>
            <person name="Kubicek C.P."/>
            <person name="Schmoll M."/>
            <person name="Gaskell J."/>
            <person name="Hammel K.E."/>
            <person name="St John F.J."/>
            <person name="Vanden Wymelenberg A."/>
            <person name="Sabat G."/>
            <person name="Splinter BonDurant S."/>
            <person name="Syed K."/>
            <person name="Yadav J.S."/>
            <person name="Doddapaneni H."/>
            <person name="Subramanian V."/>
            <person name="Lavin J.L."/>
            <person name="Oguiza J.A."/>
            <person name="Perez G."/>
            <person name="Pisabarro A.G."/>
            <person name="Ramirez L."/>
            <person name="Santoyo F."/>
            <person name="Master E."/>
            <person name="Coutinho P.M."/>
            <person name="Henrissat B."/>
            <person name="Lombard V."/>
            <person name="Magnuson J.K."/>
            <person name="Kuees U."/>
            <person name="Hori C."/>
            <person name="Igarashi K."/>
            <person name="Samejima M."/>
            <person name="Held B.W."/>
            <person name="Barry K.W."/>
            <person name="LaButti K.M."/>
            <person name="Lapidus A."/>
            <person name="Lindquist E.A."/>
            <person name="Lucas S.M."/>
            <person name="Riley R."/>
            <person name="Salamov A.A."/>
            <person name="Hoffmeister D."/>
            <person name="Schwenk D."/>
            <person name="Hadar Y."/>
            <person name="Yarden O."/>
            <person name="de Vries R.P."/>
            <person name="Wiebenga A."/>
            <person name="Stenlid J."/>
            <person name="Eastwood D."/>
            <person name="Grigoriev I.V."/>
            <person name="Berka R.M."/>
            <person name="Blanchette R.A."/>
            <person name="Kersten P."/>
            <person name="Martinez A.T."/>
            <person name="Vicuna R."/>
            <person name="Cullen D."/>
        </authorList>
    </citation>
    <scope>NUCLEOTIDE SEQUENCE [LARGE SCALE GENOMIC DNA]</scope>
    <source>
        <strain evidence="2 3">B</strain>
    </source>
</reference>
<gene>
    <name evidence="2" type="ORF">CERSUDRAFT_126489</name>
</gene>
<accession>M2PBP9</accession>
<feature type="compositionally biased region" description="Low complexity" evidence="1">
    <location>
        <begin position="1"/>
        <end position="17"/>
    </location>
</feature>
<sequence length="490" mass="54582">MSLPTSMSPTNSNNSTLHYSHGSSQSPDTDIEARLQAKLRGKYVRLCLSILKDIRESGRCGDESRWYELWNEVFTYYKISKSNDSTVISVGPQQNIFRDVMDKDIELPAESGGWSNHATADSKEILAALRASEDMSSVVASVESSEVAADGVVQHAVSATKHLNIQFEDGIADLSTEDSAEVARILAHSLDRSRGHPQEASAHGMLDDSVPSDIDAEEVSELLAALDRGNDSFLDESLHEASGTSTGFDFFENHSPFSLNRSGSISPPDFSDHVAQSTPPPTPTLQLRYDSPRGSWAERRQARLRTRAKTRKDFAQKGTVDGADEAYLKIVAQLMAANKKVKRLAEKLAKEKRIPDFLLYLTRYFGSRWTRTLMLIVENKALGDGASPLASIQRALGQLQLQTRFAFEENKALKGVSLLAIAGEYWTLREIRREQLKELPLHSLSGDSNDIIIPELDINEDDVHSVFKGDDFHPEFDEAWRVIMERSREL</sequence>
<dbReference type="HOGENOM" id="CLU_556666_0_0_1"/>
<feature type="region of interest" description="Disordered" evidence="1">
    <location>
        <begin position="1"/>
        <end position="29"/>
    </location>
</feature>
<proteinExistence type="predicted"/>
<evidence type="ECO:0000256" key="1">
    <source>
        <dbReference type="SAM" id="MobiDB-lite"/>
    </source>
</evidence>
<protein>
    <submittedName>
        <fullName evidence="2">Uncharacterized protein</fullName>
    </submittedName>
</protein>
<keyword evidence="3" id="KW-1185">Reference proteome</keyword>
<dbReference type="Proteomes" id="UP000016930">
    <property type="component" value="Unassembled WGS sequence"/>
</dbReference>
<evidence type="ECO:0000313" key="3">
    <source>
        <dbReference type="Proteomes" id="UP000016930"/>
    </source>
</evidence>
<feature type="region of interest" description="Disordered" evidence="1">
    <location>
        <begin position="264"/>
        <end position="298"/>
    </location>
</feature>